<name>A0A1Z2SLJ1_VIBGA</name>
<sequence>MDLKPNYYVRTLIVVLGLSILGMAYTSFFLAEPKHQITAGIITLISIVVILALSESFNKLSLGKILSLSREIEKKQEENSTVKNENKELRQELFKIVSNVQQSQVNNTFNTPPEAWLKLLGVVKAEADGEDDSEPEEEPTKSDAQTSIVENRSQEQARSRSRLRRYAVDAGLKKFVSKLPVSESQFVERVEFSSAFHAIDPIMDRRIVFDGYLKQGESEVFVEARHKDMNTSMFFDRLYIMLSKINLYREAKSTKAELLLLLVETKWYESDDRLNMYDRFIEYFQPAIKNGLLRIEHIDVSEEEVCDEESGRQRRLL</sequence>
<accession>A0A1Z2SLJ1</accession>
<dbReference type="EMBL" id="CP018836">
    <property type="protein sequence ID" value="ASA58005.1"/>
    <property type="molecule type" value="Genomic_DNA"/>
</dbReference>
<keyword evidence="1" id="KW-0175">Coiled coil</keyword>
<evidence type="ECO:0000313" key="4">
    <source>
        <dbReference type="EMBL" id="ASA58005.1"/>
    </source>
</evidence>
<protein>
    <submittedName>
        <fullName evidence="4">Uncharacterized protein</fullName>
    </submittedName>
</protein>
<gene>
    <name evidence="4" type="ORF">BSQ33_20085</name>
</gene>
<feature type="transmembrane region" description="Helical" evidence="3">
    <location>
        <begin position="7"/>
        <end position="31"/>
    </location>
</feature>
<feature type="transmembrane region" description="Helical" evidence="3">
    <location>
        <begin position="37"/>
        <end position="54"/>
    </location>
</feature>
<dbReference type="OrthoDB" id="7059223at2"/>
<keyword evidence="3" id="KW-0472">Membrane</keyword>
<organism evidence="4 5">
    <name type="scientific">Vibrio gazogenes</name>
    <dbReference type="NCBI Taxonomy" id="687"/>
    <lineage>
        <taxon>Bacteria</taxon>
        <taxon>Pseudomonadati</taxon>
        <taxon>Pseudomonadota</taxon>
        <taxon>Gammaproteobacteria</taxon>
        <taxon>Vibrionales</taxon>
        <taxon>Vibrionaceae</taxon>
        <taxon>Vibrio</taxon>
    </lineage>
</organism>
<evidence type="ECO:0000313" key="5">
    <source>
        <dbReference type="Proteomes" id="UP000196708"/>
    </source>
</evidence>
<dbReference type="AlphaFoldDB" id="A0A1Z2SLJ1"/>
<evidence type="ECO:0000256" key="2">
    <source>
        <dbReference type="SAM" id="MobiDB-lite"/>
    </source>
</evidence>
<evidence type="ECO:0000256" key="3">
    <source>
        <dbReference type="SAM" id="Phobius"/>
    </source>
</evidence>
<dbReference type="KEGG" id="vga:BSQ33_20085"/>
<reference evidence="4 5" key="1">
    <citation type="submission" date="2016-12" db="EMBL/GenBank/DDBJ databases">
        <authorList>
            <person name="Song W.-J."/>
            <person name="Kurnit D.M."/>
        </authorList>
    </citation>
    <scope>NUCLEOTIDE SEQUENCE [LARGE SCALE GENOMIC DNA]</scope>
    <source>
        <strain evidence="4 5">ATCC 43942</strain>
    </source>
</reference>
<feature type="compositionally biased region" description="Acidic residues" evidence="2">
    <location>
        <begin position="128"/>
        <end position="137"/>
    </location>
</feature>
<proteinExistence type="predicted"/>
<keyword evidence="3" id="KW-1133">Transmembrane helix</keyword>
<feature type="compositionally biased region" description="Polar residues" evidence="2">
    <location>
        <begin position="142"/>
        <end position="151"/>
    </location>
</feature>
<keyword evidence="3" id="KW-0812">Transmembrane</keyword>
<feature type="region of interest" description="Disordered" evidence="2">
    <location>
        <begin position="128"/>
        <end position="160"/>
    </location>
</feature>
<evidence type="ECO:0000256" key="1">
    <source>
        <dbReference type="SAM" id="Coils"/>
    </source>
</evidence>
<dbReference type="RefSeq" id="WP_088135091.1">
    <property type="nucleotide sequence ID" value="NZ_CP018836.1"/>
</dbReference>
<feature type="coiled-coil region" evidence="1">
    <location>
        <begin position="65"/>
        <end position="92"/>
    </location>
</feature>
<dbReference type="Proteomes" id="UP000196708">
    <property type="component" value="Chromosome 2"/>
</dbReference>